<feature type="region of interest" description="Disordered" evidence="1">
    <location>
        <begin position="1"/>
        <end position="28"/>
    </location>
</feature>
<protein>
    <submittedName>
        <fullName evidence="2">Uncharacterized protein</fullName>
    </submittedName>
</protein>
<evidence type="ECO:0000256" key="1">
    <source>
        <dbReference type="SAM" id="MobiDB-lite"/>
    </source>
</evidence>
<organism evidence="2 3">
    <name type="scientific">Ensete ventricosum</name>
    <name type="common">Abyssinian banana</name>
    <name type="synonym">Musa ensete</name>
    <dbReference type="NCBI Taxonomy" id="4639"/>
    <lineage>
        <taxon>Eukaryota</taxon>
        <taxon>Viridiplantae</taxon>
        <taxon>Streptophyta</taxon>
        <taxon>Embryophyta</taxon>
        <taxon>Tracheophyta</taxon>
        <taxon>Spermatophyta</taxon>
        <taxon>Magnoliopsida</taxon>
        <taxon>Liliopsida</taxon>
        <taxon>Zingiberales</taxon>
        <taxon>Musaceae</taxon>
        <taxon>Ensete</taxon>
    </lineage>
</organism>
<dbReference type="Proteomes" id="UP000287651">
    <property type="component" value="Unassembled WGS sequence"/>
</dbReference>
<dbReference type="AlphaFoldDB" id="A0A426XSI2"/>
<comment type="caution">
    <text evidence="2">The sequence shown here is derived from an EMBL/GenBank/DDBJ whole genome shotgun (WGS) entry which is preliminary data.</text>
</comment>
<sequence length="286" mass="32742">MKRKHAERSSKTSRMREDKEINERSTKRKEEIRAKLIMRGDWFTRRCNERAYVPGIGRVLVELPIGREDDEGDLGVAEDGDLVRLLQQSRSPLRERHLPIDLVLDPLQLHPPPSHLSLPFFSFFFFLEPRTSPNSVRSSERERERELKASSSTCVLRIRSVSKAEEMKKQLLFGSYRGSGFGQTCKWFRGIRCPFGRRGSAMGSAHRRLPLVEAAVVYFSTGAQVERLTDSGGRRGLLVGTKFVCRKRGTILLFLSFTENITSRLRVWQMVEMTAGGTHQREETSA</sequence>
<name>A0A426XSI2_ENSVE</name>
<gene>
    <name evidence="2" type="ORF">B296_00027085</name>
</gene>
<feature type="compositionally biased region" description="Basic and acidic residues" evidence="1">
    <location>
        <begin position="7"/>
        <end position="28"/>
    </location>
</feature>
<dbReference type="EMBL" id="AMZH03017826">
    <property type="protein sequence ID" value="RRT42467.1"/>
    <property type="molecule type" value="Genomic_DNA"/>
</dbReference>
<proteinExistence type="predicted"/>
<evidence type="ECO:0000313" key="3">
    <source>
        <dbReference type="Proteomes" id="UP000287651"/>
    </source>
</evidence>
<reference evidence="2 3" key="1">
    <citation type="journal article" date="2014" name="Agronomy (Basel)">
        <title>A Draft Genome Sequence for Ensete ventricosum, the Drought-Tolerant Tree Against Hunger.</title>
        <authorList>
            <person name="Harrison J."/>
            <person name="Moore K.A."/>
            <person name="Paszkiewicz K."/>
            <person name="Jones T."/>
            <person name="Grant M."/>
            <person name="Ambacheew D."/>
            <person name="Muzemil S."/>
            <person name="Studholme D.J."/>
        </authorList>
    </citation>
    <scope>NUCLEOTIDE SEQUENCE [LARGE SCALE GENOMIC DNA]</scope>
</reference>
<accession>A0A426XSI2</accession>
<evidence type="ECO:0000313" key="2">
    <source>
        <dbReference type="EMBL" id="RRT42467.1"/>
    </source>
</evidence>